<dbReference type="EMBL" id="JBHLWN010000082">
    <property type="protein sequence ID" value="MFC0215149.1"/>
    <property type="molecule type" value="Genomic_DNA"/>
</dbReference>
<comment type="caution">
    <text evidence="2">The sequence shown here is derived from an EMBL/GenBank/DDBJ whole genome shotgun (WGS) entry which is preliminary data.</text>
</comment>
<dbReference type="InterPro" id="IPR004675">
    <property type="entry name" value="AhpD_core"/>
</dbReference>
<proteinExistence type="predicted"/>
<dbReference type="InterPro" id="IPR003779">
    <property type="entry name" value="CMD-like"/>
</dbReference>
<dbReference type="SUPFAM" id="SSF69118">
    <property type="entry name" value="AhpD-like"/>
    <property type="match status" value="1"/>
</dbReference>
<dbReference type="Pfam" id="PF02627">
    <property type="entry name" value="CMD"/>
    <property type="match status" value="1"/>
</dbReference>
<organism evidence="2 3">
    <name type="scientific">Paenibacillus chartarius</name>
    <dbReference type="NCBI Taxonomy" id="747481"/>
    <lineage>
        <taxon>Bacteria</taxon>
        <taxon>Bacillati</taxon>
        <taxon>Bacillota</taxon>
        <taxon>Bacilli</taxon>
        <taxon>Bacillales</taxon>
        <taxon>Paenibacillaceae</taxon>
        <taxon>Paenibacillus</taxon>
    </lineage>
</organism>
<keyword evidence="3" id="KW-1185">Reference proteome</keyword>
<accession>A0ABV6DR80</accession>
<feature type="domain" description="Carboxymuconolactone decarboxylase-like" evidence="1">
    <location>
        <begin position="12"/>
        <end position="93"/>
    </location>
</feature>
<dbReference type="RefSeq" id="WP_377472594.1">
    <property type="nucleotide sequence ID" value="NZ_JBHLWN010000082.1"/>
</dbReference>
<dbReference type="PANTHER" id="PTHR34846:SF10">
    <property type="entry name" value="CYTOPLASMIC PROTEIN"/>
    <property type="match status" value="1"/>
</dbReference>
<dbReference type="NCBIfam" id="TIGR00778">
    <property type="entry name" value="ahpD_dom"/>
    <property type="match status" value="1"/>
</dbReference>
<protein>
    <submittedName>
        <fullName evidence="2">Carboxymuconolactone decarboxylase family protein</fullName>
    </submittedName>
</protein>
<reference evidence="2 3" key="1">
    <citation type="submission" date="2024-09" db="EMBL/GenBank/DDBJ databases">
        <authorList>
            <person name="Sun Q."/>
            <person name="Mori K."/>
        </authorList>
    </citation>
    <scope>NUCLEOTIDE SEQUENCE [LARGE SCALE GENOMIC DNA]</scope>
    <source>
        <strain evidence="2 3">CCM 7759</strain>
    </source>
</reference>
<dbReference type="InterPro" id="IPR029032">
    <property type="entry name" value="AhpD-like"/>
</dbReference>
<gene>
    <name evidence="2" type="ORF">ACFFK0_22385</name>
</gene>
<sequence length="148" mass="16894">MKLRMNHREANPKVFEIMLQLETSVQSLGLDKTLYELVKIRASQLNNCAFCIDMHAKELQGMGEQFDRILLLSVWREVPIYTEREKAALELTEYLTRLSDAGLPDEVYARVRAQFQESEIAALILAINTINGWNRLGVATGMFPGCFL</sequence>
<name>A0ABV6DR80_9BACL</name>
<dbReference type="Proteomes" id="UP001589776">
    <property type="component" value="Unassembled WGS sequence"/>
</dbReference>
<evidence type="ECO:0000313" key="3">
    <source>
        <dbReference type="Proteomes" id="UP001589776"/>
    </source>
</evidence>
<dbReference type="PANTHER" id="PTHR34846">
    <property type="entry name" value="4-CARBOXYMUCONOLACTONE DECARBOXYLASE FAMILY PROTEIN (AFU_ORTHOLOGUE AFUA_6G11590)"/>
    <property type="match status" value="1"/>
</dbReference>
<evidence type="ECO:0000313" key="2">
    <source>
        <dbReference type="EMBL" id="MFC0215149.1"/>
    </source>
</evidence>
<dbReference type="Gene3D" id="1.20.1290.10">
    <property type="entry name" value="AhpD-like"/>
    <property type="match status" value="1"/>
</dbReference>
<evidence type="ECO:0000259" key="1">
    <source>
        <dbReference type="Pfam" id="PF02627"/>
    </source>
</evidence>